<feature type="compositionally biased region" description="Low complexity" evidence="4">
    <location>
        <begin position="347"/>
        <end position="360"/>
    </location>
</feature>
<organism evidence="6 7">
    <name type="scientific">Dunaliella salina</name>
    <name type="common">Green alga</name>
    <name type="synonym">Protococcus salinus</name>
    <dbReference type="NCBI Taxonomy" id="3046"/>
    <lineage>
        <taxon>Eukaryota</taxon>
        <taxon>Viridiplantae</taxon>
        <taxon>Chlorophyta</taxon>
        <taxon>core chlorophytes</taxon>
        <taxon>Chlorophyceae</taxon>
        <taxon>CS clade</taxon>
        <taxon>Chlamydomonadales</taxon>
        <taxon>Dunaliellaceae</taxon>
        <taxon>Dunaliella</taxon>
    </lineage>
</organism>
<keyword evidence="2" id="KW-0690">Ribosome biogenesis</keyword>
<evidence type="ECO:0000256" key="3">
    <source>
        <dbReference type="ARBA" id="ARBA00023242"/>
    </source>
</evidence>
<feature type="compositionally biased region" description="Acidic residues" evidence="4">
    <location>
        <begin position="613"/>
        <end position="636"/>
    </location>
</feature>
<feature type="domain" description="Bms1-type G" evidence="5">
    <location>
        <begin position="73"/>
        <end position="238"/>
    </location>
</feature>
<gene>
    <name evidence="6" type="ORF">DUNSADRAFT_2617</name>
</gene>
<dbReference type="PANTHER" id="PTHR12858:SF2">
    <property type="entry name" value="RIBOSOME BIOGENESIS PROTEIN BMS1 HOMOLOG"/>
    <property type="match status" value="1"/>
</dbReference>
<evidence type="ECO:0000256" key="2">
    <source>
        <dbReference type="ARBA" id="ARBA00022517"/>
    </source>
</evidence>
<keyword evidence="3" id="KW-0539">Nucleus</keyword>
<dbReference type="SUPFAM" id="SSF52540">
    <property type="entry name" value="P-loop containing nucleoside triphosphate hydrolases"/>
    <property type="match status" value="1"/>
</dbReference>
<feature type="compositionally biased region" description="Acidic residues" evidence="4">
    <location>
        <begin position="318"/>
        <end position="337"/>
    </location>
</feature>
<evidence type="ECO:0000313" key="6">
    <source>
        <dbReference type="EMBL" id="KAF5838556.1"/>
    </source>
</evidence>
<feature type="region of interest" description="Disordered" evidence="4">
    <location>
        <begin position="682"/>
        <end position="718"/>
    </location>
</feature>
<feature type="compositionally biased region" description="Basic and acidic residues" evidence="4">
    <location>
        <begin position="1021"/>
        <end position="1035"/>
    </location>
</feature>
<evidence type="ECO:0000256" key="4">
    <source>
        <dbReference type="SAM" id="MobiDB-lite"/>
    </source>
</evidence>
<comment type="caution">
    <text evidence="6">The sequence shown here is derived from an EMBL/GenBank/DDBJ whole genome shotgun (WGS) entry which is preliminary data.</text>
</comment>
<dbReference type="InterPro" id="IPR039761">
    <property type="entry name" value="Bms1/Tsr1"/>
</dbReference>
<evidence type="ECO:0000259" key="5">
    <source>
        <dbReference type="PROSITE" id="PS51714"/>
    </source>
</evidence>
<feature type="compositionally biased region" description="Basic residues" evidence="4">
    <location>
        <begin position="1"/>
        <end position="18"/>
    </location>
</feature>
<dbReference type="InterPro" id="IPR007034">
    <property type="entry name" value="BMS1_TSR1_C"/>
</dbReference>
<evidence type="ECO:0000313" key="7">
    <source>
        <dbReference type="Proteomes" id="UP000815325"/>
    </source>
</evidence>
<reference evidence="6" key="1">
    <citation type="submission" date="2017-08" db="EMBL/GenBank/DDBJ databases">
        <authorList>
            <person name="Polle J.E."/>
            <person name="Barry K."/>
            <person name="Cushman J."/>
            <person name="Schmutz J."/>
            <person name="Tran D."/>
            <person name="Hathwaick L.T."/>
            <person name="Yim W.C."/>
            <person name="Jenkins J."/>
            <person name="Mckie-Krisberg Z.M."/>
            <person name="Prochnik S."/>
            <person name="Lindquist E."/>
            <person name="Dockter R.B."/>
            <person name="Adam C."/>
            <person name="Molina H."/>
            <person name="Bunkerborg J."/>
            <person name="Jin E."/>
            <person name="Buchheim M."/>
            <person name="Magnuson J."/>
        </authorList>
    </citation>
    <scope>NUCLEOTIDE SEQUENCE</scope>
    <source>
        <strain evidence="6">CCAP 19/18</strain>
    </source>
</reference>
<dbReference type="SMART" id="SM00785">
    <property type="entry name" value="AARP2CN"/>
    <property type="match status" value="1"/>
</dbReference>
<feature type="compositionally biased region" description="Gly residues" evidence="4">
    <location>
        <begin position="378"/>
        <end position="390"/>
    </location>
</feature>
<name>A0ABQ7GVB1_DUNSA</name>
<comment type="subcellular location">
    <subcellularLocation>
        <location evidence="1">Nucleus</location>
        <location evidence="1">Nucleolus</location>
    </subcellularLocation>
</comment>
<dbReference type="InterPro" id="IPR012948">
    <property type="entry name" value="AARP2CN"/>
</dbReference>
<dbReference type="EMBL" id="MU069574">
    <property type="protein sequence ID" value="KAF5838556.1"/>
    <property type="molecule type" value="Genomic_DNA"/>
</dbReference>
<sequence length="1321" mass="142186">MAAKKKGNQKKAKNKAKKVKAEGGGDAAPTQRNPKAFSFQSTNKAKSARARSAEKEQRRLHAPLAQGLESDLPPPMVVLVQGPPGVGKSTLIKCMVKHYTKQNLAEVKGPITVVAGKTRRITFIECPQDLHGMLDAAKYADLVLLMIDGAFGFEMETFEFLNLLQVHGFPRVMGVLTHLDSFKEQSHLKKTKKALKARFWTEIYDGAKLFYLSGLQHGKYLKREVLNLARFISVTKTRPLTWRIVHPYMVADRMEDLTPRELVRTSPKCDRDVVVYGYLRGTTLKQGTRVHMVGVGDHNIVGSKPLKANDAGMGPETGSDDDEQGSSDEEGDDEEEEDRRSNRRRASSSGASSSSGSSSSGDEDSEGISSDKEDGERGVGLNGWGHAHVGGKGDGRVRRPAPPSGSTGELLAARGDGYAEMGGHAGGEDMSSGEEGESSGDGAEDDEEEEEEEGLGAAARWKQSLGATARKQEEAASSVHTWLLGSTAKAPRGCSLTDLVYGNYAGASVNSRHQLGFGAEDDDAGAGGGDEGSSDDEEFFRPKKRTNEVATAHDLAAEDALDSSRPLMDTAAASSLSGISSQEDMARLRNRFVTGDWGEGKKRAMARPRKEGEEDDSADEEGGFGSEVEGEFEDVETGQKFGSGGGSSGDAVTDAAMKAIRDAEAEELRAKKAAQKAAFNAQYDEGGSKGEDREEAGLDAGGGGPPRPKVGTTRPGGEVKEETYYDAVKRDMAERAMRTRAAMDALKPSARAAIEGIRPGTYVRMRFTGVSYELVAFHDPRRPLLIGGLGQDEDKLGVTKLRFKRHRWFPKILKSRDPLVFSWGWRRFQSLPLYALEDHNRRLRSIKYTPEHMHCIAAVFGPIAPQNTGVVAIQARDGAGDHSHARKWRISGTGVVLEVDADMRVVKKLKLVGTPAHINRHTAFIQGMFNSQLEAAKFEGAQIRTVSGVRGTVKKALRPGGALHVKDGTFRATFEDKILSSDIVFLKAWVAVDLPRFYNPVTNLLAPAPPPATLARKKPAKSKDNAAEDPAERASKPGVAHILSAAAAAAAAKGSAGTPAPHQLAQPLLASAPKPAVAGAPAPATAPQAEFLPSPHFAGPRPGYFFKKGPSGLGYYLDAPASSAPHQQASTAAPAPSLANGQASMANGVQPSISASGGWVGMRTVADLRRAHGVGAPRNPDSLYKPDASERAPRKFNPLRIPQALQAALPFKTKPKLEAARKLGKRGTLEQRRAVVLEPHERRAATLLQQLNAIRNDKAAKRHEQQARKAAERSKKAGKEDAWREKLSKEQRKERYREQGKAEKRSASISGTGGKAKKARK</sequence>
<feature type="region of interest" description="Disordered" evidence="4">
    <location>
        <begin position="1008"/>
        <end position="1035"/>
    </location>
</feature>
<dbReference type="InterPro" id="IPR030387">
    <property type="entry name" value="G_Bms1/Tsr1_dom"/>
</dbReference>
<feature type="compositionally biased region" description="Basic and acidic residues" evidence="4">
    <location>
        <begin position="686"/>
        <end position="696"/>
    </location>
</feature>
<feature type="compositionally biased region" description="Polar residues" evidence="4">
    <location>
        <begin position="30"/>
        <end position="43"/>
    </location>
</feature>
<dbReference type="Pfam" id="PF08142">
    <property type="entry name" value="AARP2CN"/>
    <property type="match status" value="1"/>
</dbReference>
<feature type="region of interest" description="Disordered" evidence="4">
    <location>
        <begin position="591"/>
        <end position="655"/>
    </location>
</feature>
<dbReference type="Pfam" id="PF04950">
    <property type="entry name" value="RIBIOP_C"/>
    <property type="match status" value="1"/>
</dbReference>
<dbReference type="SMART" id="SM01362">
    <property type="entry name" value="DUF663"/>
    <property type="match status" value="1"/>
</dbReference>
<feature type="region of interest" description="Disordered" evidence="4">
    <location>
        <begin position="516"/>
        <end position="547"/>
    </location>
</feature>
<proteinExistence type="predicted"/>
<dbReference type="InterPro" id="IPR027417">
    <property type="entry name" value="P-loop_NTPase"/>
</dbReference>
<dbReference type="Proteomes" id="UP000815325">
    <property type="component" value="Unassembled WGS sequence"/>
</dbReference>
<feature type="compositionally biased region" description="Acidic residues" evidence="4">
    <location>
        <begin position="431"/>
        <end position="454"/>
    </location>
</feature>
<dbReference type="PANTHER" id="PTHR12858">
    <property type="entry name" value="RIBOSOME BIOGENESIS PROTEIN"/>
    <property type="match status" value="1"/>
</dbReference>
<accession>A0ABQ7GVB1</accession>
<evidence type="ECO:0000256" key="1">
    <source>
        <dbReference type="ARBA" id="ARBA00004604"/>
    </source>
</evidence>
<dbReference type="PROSITE" id="PS51714">
    <property type="entry name" value="G_BMS1"/>
    <property type="match status" value="1"/>
</dbReference>
<dbReference type="Gene3D" id="3.40.50.300">
    <property type="entry name" value="P-loop containing nucleotide triphosphate hydrolases"/>
    <property type="match status" value="1"/>
</dbReference>
<dbReference type="InterPro" id="IPR037875">
    <property type="entry name" value="Bms1_N"/>
</dbReference>
<protein>
    <recommendedName>
        <fullName evidence="5">Bms1-type G domain-containing protein</fullName>
    </recommendedName>
</protein>
<feature type="region of interest" description="Disordered" evidence="4">
    <location>
        <begin position="298"/>
        <end position="478"/>
    </location>
</feature>
<feature type="region of interest" description="Disordered" evidence="4">
    <location>
        <begin position="1"/>
        <end position="58"/>
    </location>
</feature>
<keyword evidence="7" id="KW-1185">Reference proteome</keyword>
<feature type="compositionally biased region" description="Basic and acidic residues" evidence="4">
    <location>
        <begin position="598"/>
        <end position="612"/>
    </location>
</feature>
<dbReference type="CDD" id="cd01882">
    <property type="entry name" value="BMS1"/>
    <property type="match status" value="1"/>
</dbReference>
<feature type="compositionally biased region" description="Basic and acidic residues" evidence="4">
    <location>
        <begin position="1257"/>
        <end position="1306"/>
    </location>
</feature>
<feature type="region of interest" description="Disordered" evidence="4">
    <location>
        <begin position="1257"/>
        <end position="1321"/>
    </location>
</feature>